<proteinExistence type="inferred from homology"/>
<dbReference type="Proteomes" id="UP000320176">
    <property type="component" value="Unassembled WGS sequence"/>
</dbReference>
<gene>
    <name evidence="12" type="primary">nupX</name>
    <name evidence="12" type="ORF">Pla52n_33880</name>
</gene>
<dbReference type="Pfam" id="PF01773">
    <property type="entry name" value="Nucleos_tra2_N"/>
    <property type="match status" value="1"/>
</dbReference>
<feature type="transmembrane region" description="Helical" evidence="8">
    <location>
        <begin position="171"/>
        <end position="191"/>
    </location>
</feature>
<evidence type="ECO:0000256" key="1">
    <source>
        <dbReference type="ARBA" id="ARBA00004651"/>
    </source>
</evidence>
<dbReference type="RefSeq" id="WP_390620389.1">
    <property type="nucleotide sequence ID" value="NZ_CP151726.1"/>
</dbReference>
<evidence type="ECO:0000256" key="6">
    <source>
        <dbReference type="ARBA" id="ARBA00023136"/>
    </source>
</evidence>
<comment type="subcellular location">
    <subcellularLocation>
        <location evidence="1">Cell membrane</location>
        <topology evidence="1">Multi-pass membrane protein</topology>
    </subcellularLocation>
</comment>
<dbReference type="AlphaFoldDB" id="A0A5C6ARY7"/>
<evidence type="ECO:0000256" key="2">
    <source>
        <dbReference type="ARBA" id="ARBA00009033"/>
    </source>
</evidence>
<feature type="domain" description="Concentrative nucleoside transporter N-terminal" evidence="9">
    <location>
        <begin position="9"/>
        <end position="80"/>
    </location>
</feature>
<dbReference type="EMBL" id="SJPN01000004">
    <property type="protein sequence ID" value="TWU02338.1"/>
    <property type="molecule type" value="Genomic_DNA"/>
</dbReference>
<sequence>MMPRLICVLGLVVFIALAWCISSDRKRMPWRIVIGGLLLQFVLAFLVLRTDPGRKLFVMIGDGFKAVMDTVTAGSGFLFNSPPEHPLGDSLLTTFAFGVLPTVIFFSSLMSILYHLGVMQRIVWAMAWVMQFTLKTSGPETLAAAANVFVGHTEAPLVVRPYLATMTRSELNAMMTGGFATVTGGLLGVYAGMGIDISHLLTASIISAPAALLIAKVMLPESADITVSESLKMSDESSHVNVIGAAVEGAGEGMRLALNVGAVLIAFLAILALIDVLLGFGCTSIGWLHDDNTPMISLGVILGYACWPIAWLLGIPATECLEAGRLIGLKTVANEFIAFKEMEKIIGADEPVLSQRTITILTYALAGFSNFGAIGIQVGGIGGLEESRKRDLAQLGLRAMFGGFLACCMTGAVAGIMLLPPSADETPLPRDSKTSEEARAFDLRSSSDGRHPAIDTDDLARDPARLVTQQKKGCFGDVVDGSYSFQRVHLCHRGALLVV</sequence>
<evidence type="ECO:0000256" key="8">
    <source>
        <dbReference type="SAM" id="Phobius"/>
    </source>
</evidence>
<feature type="transmembrane region" description="Helical" evidence="8">
    <location>
        <begin position="262"/>
        <end position="289"/>
    </location>
</feature>
<evidence type="ECO:0000256" key="5">
    <source>
        <dbReference type="ARBA" id="ARBA00022989"/>
    </source>
</evidence>
<dbReference type="InterPro" id="IPR008276">
    <property type="entry name" value="C_nuclsd_transpt"/>
</dbReference>
<dbReference type="InterPro" id="IPR002668">
    <property type="entry name" value="CNT_N_dom"/>
</dbReference>
<keyword evidence="3" id="KW-1003">Cell membrane</keyword>
<reference evidence="12 13" key="1">
    <citation type="submission" date="2019-02" db="EMBL/GenBank/DDBJ databases">
        <title>Deep-cultivation of Planctomycetes and their phenomic and genomic characterization uncovers novel biology.</title>
        <authorList>
            <person name="Wiegand S."/>
            <person name="Jogler M."/>
            <person name="Boedeker C."/>
            <person name="Pinto D."/>
            <person name="Vollmers J."/>
            <person name="Rivas-Marin E."/>
            <person name="Kohn T."/>
            <person name="Peeters S.H."/>
            <person name="Heuer A."/>
            <person name="Rast P."/>
            <person name="Oberbeckmann S."/>
            <person name="Bunk B."/>
            <person name="Jeske O."/>
            <person name="Meyerdierks A."/>
            <person name="Storesund J.E."/>
            <person name="Kallscheuer N."/>
            <person name="Luecker S."/>
            <person name="Lage O.M."/>
            <person name="Pohl T."/>
            <person name="Merkel B.J."/>
            <person name="Hornburger P."/>
            <person name="Mueller R.-W."/>
            <person name="Bruemmer F."/>
            <person name="Labrenz M."/>
            <person name="Spormann A.M."/>
            <person name="Op Den Camp H."/>
            <person name="Overmann J."/>
            <person name="Amann R."/>
            <person name="Jetten M.S.M."/>
            <person name="Mascher T."/>
            <person name="Medema M.H."/>
            <person name="Devos D.P."/>
            <person name="Kaster A.-K."/>
            <person name="Ovreas L."/>
            <person name="Rohde M."/>
            <person name="Galperin M.Y."/>
            <person name="Jogler C."/>
        </authorList>
    </citation>
    <scope>NUCLEOTIDE SEQUENCE [LARGE SCALE GENOMIC DNA]</scope>
    <source>
        <strain evidence="12 13">Pla52n</strain>
    </source>
</reference>
<feature type="transmembrane region" description="Helical" evidence="8">
    <location>
        <begin position="395"/>
        <end position="419"/>
    </location>
</feature>
<dbReference type="Pfam" id="PF07670">
    <property type="entry name" value="Gate"/>
    <property type="match status" value="1"/>
</dbReference>
<keyword evidence="6 8" id="KW-0472">Membrane</keyword>
<accession>A0A5C6ARY7</accession>
<evidence type="ECO:0000313" key="12">
    <source>
        <dbReference type="EMBL" id="TWU02338.1"/>
    </source>
</evidence>
<evidence type="ECO:0000259" key="9">
    <source>
        <dbReference type="Pfam" id="PF01773"/>
    </source>
</evidence>
<feature type="domain" description="Nucleoside transporter/FeoB GTPase Gate" evidence="11">
    <location>
        <begin position="97"/>
        <end position="194"/>
    </location>
</feature>
<feature type="domain" description="Concentrative nucleoside transporter C-terminal" evidence="10">
    <location>
        <begin position="199"/>
        <end position="415"/>
    </location>
</feature>
<feature type="region of interest" description="Disordered" evidence="7">
    <location>
        <begin position="425"/>
        <end position="457"/>
    </location>
</feature>
<evidence type="ECO:0000256" key="3">
    <source>
        <dbReference type="ARBA" id="ARBA00022475"/>
    </source>
</evidence>
<feature type="transmembrane region" description="Helical" evidence="8">
    <location>
        <begin position="30"/>
        <end position="49"/>
    </location>
</feature>
<dbReference type="InterPro" id="IPR011642">
    <property type="entry name" value="Gate_dom"/>
</dbReference>
<dbReference type="GO" id="GO:0015293">
    <property type="term" value="F:symporter activity"/>
    <property type="evidence" value="ECO:0007669"/>
    <property type="project" value="TreeGrafter"/>
</dbReference>
<dbReference type="InterPro" id="IPR011657">
    <property type="entry name" value="CNT_C_dom"/>
</dbReference>
<protein>
    <submittedName>
        <fullName evidence="12">Nucleoside permease NupX</fullName>
    </submittedName>
</protein>
<keyword evidence="5 8" id="KW-1133">Transmembrane helix</keyword>
<dbReference type="GO" id="GO:0005886">
    <property type="term" value="C:plasma membrane"/>
    <property type="evidence" value="ECO:0007669"/>
    <property type="project" value="UniProtKB-SubCell"/>
</dbReference>
<dbReference type="Pfam" id="PF07662">
    <property type="entry name" value="Nucleos_tra2_C"/>
    <property type="match status" value="1"/>
</dbReference>
<feature type="compositionally biased region" description="Basic and acidic residues" evidence="7">
    <location>
        <begin position="427"/>
        <end position="457"/>
    </location>
</feature>
<comment type="similarity">
    <text evidence="2">Belongs to the concentrative nucleoside transporter (CNT) (TC 2.A.41) family.</text>
</comment>
<dbReference type="GO" id="GO:0005337">
    <property type="term" value="F:nucleoside transmembrane transporter activity"/>
    <property type="evidence" value="ECO:0007669"/>
    <property type="project" value="InterPro"/>
</dbReference>
<evidence type="ECO:0000259" key="10">
    <source>
        <dbReference type="Pfam" id="PF07662"/>
    </source>
</evidence>
<evidence type="ECO:0000313" key="13">
    <source>
        <dbReference type="Proteomes" id="UP000320176"/>
    </source>
</evidence>
<organism evidence="12 13">
    <name type="scientific">Stieleria varia</name>
    <dbReference type="NCBI Taxonomy" id="2528005"/>
    <lineage>
        <taxon>Bacteria</taxon>
        <taxon>Pseudomonadati</taxon>
        <taxon>Planctomycetota</taxon>
        <taxon>Planctomycetia</taxon>
        <taxon>Pirellulales</taxon>
        <taxon>Pirellulaceae</taxon>
        <taxon>Stieleria</taxon>
    </lineage>
</organism>
<feature type="transmembrane region" description="Helical" evidence="8">
    <location>
        <begin position="91"/>
        <end position="116"/>
    </location>
</feature>
<comment type="caution">
    <text evidence="12">The sequence shown here is derived from an EMBL/GenBank/DDBJ whole genome shotgun (WGS) entry which is preliminary data.</text>
</comment>
<dbReference type="PANTHER" id="PTHR10590:SF4">
    <property type="entry name" value="SOLUTE CARRIER FAMILY 28 MEMBER 3"/>
    <property type="match status" value="1"/>
</dbReference>
<feature type="transmembrane region" description="Helical" evidence="8">
    <location>
        <begin position="197"/>
        <end position="215"/>
    </location>
</feature>
<keyword evidence="4 8" id="KW-0812">Transmembrane</keyword>
<name>A0A5C6ARY7_9BACT</name>
<evidence type="ECO:0000256" key="4">
    <source>
        <dbReference type="ARBA" id="ARBA00022692"/>
    </source>
</evidence>
<feature type="transmembrane region" description="Helical" evidence="8">
    <location>
        <begin position="295"/>
        <end position="315"/>
    </location>
</feature>
<evidence type="ECO:0000256" key="7">
    <source>
        <dbReference type="SAM" id="MobiDB-lite"/>
    </source>
</evidence>
<keyword evidence="13" id="KW-1185">Reference proteome</keyword>
<evidence type="ECO:0000259" key="11">
    <source>
        <dbReference type="Pfam" id="PF07670"/>
    </source>
</evidence>
<dbReference type="PANTHER" id="PTHR10590">
    <property type="entry name" value="SODIUM/NUCLEOSIDE COTRANSPORTER"/>
    <property type="match status" value="1"/>
</dbReference>